<evidence type="ECO:0000313" key="1">
    <source>
        <dbReference type="EMBL" id="PMS18707.1"/>
    </source>
</evidence>
<sequence length="75" mass="8403">MWTHAVHHCGYIQSRHATGRVLATAYRRNTHGSSLPNSDIRRMAVWKAAGKGVQDRVAPGGRIARLDSVEIRLRQ</sequence>
<reference evidence="1 2" key="1">
    <citation type="submission" date="2018-01" db="EMBL/GenBank/DDBJ databases">
        <title>Whole genome analyses suggest that Burkholderia sensu lato contains two further novel genera in the rhizoxinica-symbiotica group Mycetohabitans gen. nov., and Trinickia gen. nov.: implications for the evolution of diazotrophy and nodulation in the Burkholderiaceae.</title>
        <authorList>
            <person name="Estrada-de los Santos P."/>
            <person name="Palmer M."/>
            <person name="Chavez-Ramirez B."/>
            <person name="Beukes C."/>
            <person name="Steenkamp E.T."/>
            <person name="Hirsch A.M."/>
            <person name="Manyaka P."/>
            <person name="Maluk M."/>
            <person name="Lafos M."/>
            <person name="Crook M."/>
            <person name="Gross E."/>
            <person name="Simon M.F."/>
            <person name="Bueno dos Reis Junior F."/>
            <person name="Poole P.S."/>
            <person name="Venter S.N."/>
            <person name="James E.K."/>
        </authorList>
    </citation>
    <scope>NUCLEOTIDE SEQUENCE [LARGE SCALE GENOMIC DNA]</scope>
    <source>
        <strain evidence="1 2">WSM 3937</strain>
    </source>
</reference>
<name>A0ABX4UUR6_9BURK</name>
<gene>
    <name evidence="1" type="ORF">C0Z16_35775</name>
</gene>
<protein>
    <submittedName>
        <fullName evidence="1">Uncharacterized protein</fullName>
    </submittedName>
</protein>
<comment type="caution">
    <text evidence="1">The sequence shown here is derived from an EMBL/GenBank/DDBJ whole genome shotgun (WGS) entry which is preliminary data.</text>
</comment>
<accession>A0ABX4UUR6</accession>
<dbReference type="Proteomes" id="UP000235659">
    <property type="component" value="Unassembled WGS sequence"/>
</dbReference>
<proteinExistence type="predicted"/>
<keyword evidence="2" id="KW-1185">Reference proteome</keyword>
<organism evidence="1 2">
    <name type="scientific">Paraburkholderia rhynchosiae</name>
    <dbReference type="NCBI Taxonomy" id="487049"/>
    <lineage>
        <taxon>Bacteria</taxon>
        <taxon>Pseudomonadati</taxon>
        <taxon>Pseudomonadota</taxon>
        <taxon>Betaproteobacteria</taxon>
        <taxon>Burkholderiales</taxon>
        <taxon>Burkholderiaceae</taxon>
        <taxon>Paraburkholderia</taxon>
    </lineage>
</organism>
<dbReference type="EMBL" id="PNXY01000064">
    <property type="protein sequence ID" value="PMS18707.1"/>
    <property type="molecule type" value="Genomic_DNA"/>
</dbReference>
<evidence type="ECO:0000313" key="2">
    <source>
        <dbReference type="Proteomes" id="UP000235659"/>
    </source>
</evidence>